<accession>A0A6T6T2H3</accession>
<proteinExistence type="predicted"/>
<dbReference type="EMBL" id="HBEM01008013">
    <property type="protein sequence ID" value="CAD8439979.1"/>
    <property type="molecule type" value="Transcribed_RNA"/>
</dbReference>
<gene>
    <name evidence="1" type="ORF">LAMO00422_LOCUS5625</name>
    <name evidence="2" type="ORF">LAMO00422_LOCUS5627</name>
</gene>
<dbReference type="InterPro" id="IPR011989">
    <property type="entry name" value="ARM-like"/>
</dbReference>
<dbReference type="AlphaFoldDB" id="A0A6T6T2H3"/>
<organism evidence="2">
    <name type="scientific">Amorphochlora amoebiformis</name>
    <dbReference type="NCBI Taxonomy" id="1561963"/>
    <lineage>
        <taxon>Eukaryota</taxon>
        <taxon>Sar</taxon>
        <taxon>Rhizaria</taxon>
        <taxon>Cercozoa</taxon>
        <taxon>Chlorarachniophyceae</taxon>
        <taxon>Amorphochlora</taxon>
    </lineage>
</organism>
<protein>
    <submittedName>
        <fullName evidence="2">Uncharacterized protein</fullName>
    </submittedName>
</protein>
<dbReference type="Gene3D" id="1.25.10.10">
    <property type="entry name" value="Leucine-rich Repeat Variant"/>
    <property type="match status" value="1"/>
</dbReference>
<reference evidence="2" key="1">
    <citation type="submission" date="2021-01" db="EMBL/GenBank/DDBJ databases">
        <authorList>
            <person name="Corre E."/>
            <person name="Pelletier E."/>
            <person name="Niang G."/>
            <person name="Scheremetjew M."/>
            <person name="Finn R."/>
            <person name="Kale V."/>
            <person name="Holt S."/>
            <person name="Cochrane G."/>
            <person name="Meng A."/>
            <person name="Brown T."/>
            <person name="Cohen L."/>
        </authorList>
    </citation>
    <scope>NUCLEOTIDE SEQUENCE</scope>
    <source>
        <strain evidence="2">CCMP2058</strain>
    </source>
</reference>
<evidence type="ECO:0000313" key="2">
    <source>
        <dbReference type="EMBL" id="CAD8439984.1"/>
    </source>
</evidence>
<dbReference type="SUPFAM" id="SSF48371">
    <property type="entry name" value="ARM repeat"/>
    <property type="match status" value="1"/>
</dbReference>
<evidence type="ECO:0000313" key="1">
    <source>
        <dbReference type="EMBL" id="CAD8439979.1"/>
    </source>
</evidence>
<dbReference type="InterPro" id="IPR016024">
    <property type="entry name" value="ARM-type_fold"/>
</dbReference>
<name>A0A6T6T2H3_9EUKA</name>
<sequence>MEDTSMANLYNRHSCTYSFPSNDVLSDIVQIDKRKHLLVRVMPEKPIRSTMPDSNLNFHLWVESIAWAMAQDEVQKEGVARELASGCIFIPERGVYRKKMNITGDESMYHCFRLHIFTKTRQIGVIGVRRKYIPPLIDCFQDLIFVLKGKVKLGQWTEEPNFMQTLERMVDSISPSAMDWRADSFWSKSFLDPPKQSHPTYIDKFIIQQQADALLCNHDVYSWLRNRKSFKIVPSMRFNGKECHLLAVKFCRSTCRAAYDGKIPMVDGDSDPKKMIASVKDPISIIKRFEASAEVMLSEQNVSKQVMALLLNNWRMRVSKYFAHVVDCYMPSSITIVKLAKLSSRANQLSPENKVACAKVTAFLLYMHKRGGVFIQPSNSVMEQISDPDLMSRMECNEVVLLKLLSAGYFERMNDGKDSEDLTTLLSNLLLRKSNNLDIIRAVCRKIRRKSKLNIPKLIEPLMILAHMGNAYSQTYAFQALAAIAKVGSSATEICKRKGVEVAMHVVSSSPSRELIQAAVSFLSTIVSMELDSEAIKKMSKIYFLNRLKYLISPQILGQRNNAPLLSAVARLIMCISQRNHHVLFYMVISGVIKELVAIIEDHSNYYRILIPISACLGTIFVKLGSSKSEYEALINVEDSVLNDSLRSQAQTLVLALKRMMNQEGLQVALNLLIVLKHMVMLVEDKKQRKKELLDELDENYAFEHVLNRCRDVAAQCEDIKQATGDNDTMWATIIAGVRGAADWLLRHVEELLDNEKKI</sequence>
<dbReference type="EMBL" id="HBEM01008016">
    <property type="protein sequence ID" value="CAD8439984.1"/>
    <property type="molecule type" value="Transcribed_RNA"/>
</dbReference>